<dbReference type="EMBL" id="CP025781">
    <property type="protein sequence ID" value="QBC42729.1"/>
    <property type="molecule type" value="Genomic_DNA"/>
</dbReference>
<name>A0A7G3G6D9_9NEIS</name>
<evidence type="ECO:0000313" key="2">
    <source>
        <dbReference type="Proteomes" id="UP000515917"/>
    </source>
</evidence>
<accession>A0A7G3G6D9</accession>
<sequence length="122" mass="13709">MQLNTSEVKELRSLSKTLIRAFENKKSTNITLQFVESCEISNERIKKVKGIRKEIKGIISDNQQALTDDSVGALSYVVAFRKCMGPALARSILLRNFANMVDTVLLGQIQYSAENVEIELLM</sequence>
<dbReference type="Proteomes" id="UP000515917">
    <property type="component" value="Chromosome"/>
</dbReference>
<dbReference type="RefSeq" id="WP_130105344.1">
    <property type="nucleotide sequence ID" value="NZ_CP025781.1"/>
</dbReference>
<organism evidence="1 2">
    <name type="scientific">Iodobacter fluviatilis</name>
    <dbReference type="NCBI Taxonomy" id="537"/>
    <lineage>
        <taxon>Bacteria</taxon>
        <taxon>Pseudomonadati</taxon>
        <taxon>Pseudomonadota</taxon>
        <taxon>Betaproteobacteria</taxon>
        <taxon>Neisseriales</taxon>
        <taxon>Chitinibacteraceae</taxon>
        <taxon>Iodobacter</taxon>
    </lineage>
</organism>
<protein>
    <submittedName>
        <fullName evidence="1">Uncharacterized protein</fullName>
    </submittedName>
</protein>
<reference evidence="1 2" key="1">
    <citation type="submission" date="2018-01" db="EMBL/GenBank/DDBJ databases">
        <title>Genome sequence of Iodobacter sp. strain PCH194 isolated from Indian Trans-Himalaya.</title>
        <authorList>
            <person name="Kumar V."/>
            <person name="Thakur V."/>
            <person name="Kumar S."/>
            <person name="Singh D."/>
        </authorList>
    </citation>
    <scope>NUCLEOTIDE SEQUENCE [LARGE SCALE GENOMIC DNA]</scope>
    <source>
        <strain evidence="1 2">PCH194</strain>
    </source>
</reference>
<keyword evidence="2" id="KW-1185">Reference proteome</keyword>
<dbReference type="AlphaFoldDB" id="A0A7G3G6D9"/>
<gene>
    <name evidence="1" type="ORF">C1H71_03615</name>
</gene>
<evidence type="ECO:0000313" key="1">
    <source>
        <dbReference type="EMBL" id="QBC42729.1"/>
    </source>
</evidence>
<dbReference type="KEGG" id="ifl:C1H71_03615"/>
<proteinExistence type="predicted"/>